<dbReference type="OrthoDB" id="5403692at2759"/>
<dbReference type="Proteomes" id="UP000664203">
    <property type="component" value="Unassembled WGS sequence"/>
</dbReference>
<comment type="caution">
    <text evidence="2">The sequence shown here is derived from an EMBL/GenBank/DDBJ whole genome shotgun (WGS) entry which is preliminary data.</text>
</comment>
<feature type="chain" id="PRO_5034609891" evidence="1">
    <location>
        <begin position="21"/>
        <end position="206"/>
    </location>
</feature>
<evidence type="ECO:0000256" key="1">
    <source>
        <dbReference type="SAM" id="SignalP"/>
    </source>
</evidence>
<dbReference type="EMBL" id="CAJPDR010000006">
    <property type="protein sequence ID" value="CAF9904494.1"/>
    <property type="molecule type" value="Genomic_DNA"/>
</dbReference>
<name>A0A8H3I8R6_9LECA</name>
<sequence length="206" mass="22694">MKSRTSLILALFGFAQVVFSQWKCDYHIYGRPQLDDCAGALLSMPDAPSKGRTTKLTAFRKFVEPQYLVPPFSQCRNELEAPMEQLPKFWRYKSCRFVLTSIATISGRVVNPEPVSTWSFIEHNAQKLSTNCLARKLGGGVIFIAEPSGDGAMALYLYAVGAPFEVVLNNYMITSRPIYPPGVASTSNGTLTGLTTNGTLELAWAL</sequence>
<gene>
    <name evidence="2" type="ORF">ALECFALPRED_008582</name>
</gene>
<evidence type="ECO:0000313" key="2">
    <source>
        <dbReference type="EMBL" id="CAF9904494.1"/>
    </source>
</evidence>
<protein>
    <submittedName>
        <fullName evidence="2">Uncharacterized protein</fullName>
    </submittedName>
</protein>
<proteinExistence type="predicted"/>
<organism evidence="2 3">
    <name type="scientific">Alectoria fallacina</name>
    <dbReference type="NCBI Taxonomy" id="1903189"/>
    <lineage>
        <taxon>Eukaryota</taxon>
        <taxon>Fungi</taxon>
        <taxon>Dikarya</taxon>
        <taxon>Ascomycota</taxon>
        <taxon>Pezizomycotina</taxon>
        <taxon>Lecanoromycetes</taxon>
        <taxon>OSLEUM clade</taxon>
        <taxon>Lecanoromycetidae</taxon>
        <taxon>Lecanorales</taxon>
        <taxon>Lecanorineae</taxon>
        <taxon>Parmeliaceae</taxon>
        <taxon>Alectoria</taxon>
    </lineage>
</organism>
<dbReference type="AlphaFoldDB" id="A0A8H3I8R6"/>
<reference evidence="2" key="1">
    <citation type="submission" date="2021-03" db="EMBL/GenBank/DDBJ databases">
        <authorList>
            <person name="Tagirdzhanova G."/>
        </authorList>
    </citation>
    <scope>NUCLEOTIDE SEQUENCE</scope>
</reference>
<evidence type="ECO:0000313" key="3">
    <source>
        <dbReference type="Proteomes" id="UP000664203"/>
    </source>
</evidence>
<accession>A0A8H3I8R6</accession>
<keyword evidence="3" id="KW-1185">Reference proteome</keyword>
<feature type="signal peptide" evidence="1">
    <location>
        <begin position="1"/>
        <end position="20"/>
    </location>
</feature>
<keyword evidence="1" id="KW-0732">Signal</keyword>